<evidence type="ECO:0000313" key="7">
    <source>
        <dbReference type="EMBL" id="EJT98287.1"/>
    </source>
</evidence>
<dbReference type="GeneID" id="63688888"/>
<feature type="transmembrane region" description="Helical" evidence="6">
    <location>
        <begin position="159"/>
        <end position="181"/>
    </location>
</feature>
<evidence type="ECO:0000256" key="1">
    <source>
        <dbReference type="ARBA" id="ARBA00004141"/>
    </source>
</evidence>
<accession>M5G3E9</accession>
<feature type="transmembrane region" description="Helical" evidence="6">
    <location>
        <begin position="201"/>
        <end position="221"/>
    </location>
</feature>
<sequence length="460" mass="52479">MGLNTTCPYTENTSAVDQSTFFETNGVDWDAHRIGWVVAGSFTAVTTLVTIISVWSHCRNYTLPRHQRQIIRILYMPMVYAIISFFSYRFFRAYTYYSLIESTYEALVIAAFLLLLIQFVADKTPTLDAKEALQKKSKQKLPLPFCCIRYRPTKPYFMYTLKYSVLQYCFVRPALTIAGIIAEKNGRLCQGSWSPAFASVYIDAIDFVSITIALYALIIFYMLTHDELKDKRPLWKFLSIKLIVFFTFFQGFVFDALASYGIIKATEFWTTTNIADGLNALTTCIEMLLFALMMLWAFPVKEYRQPGAEPTGIGRPLLDSINYYDFLYETWLSMRFFWDYIRGKPYARAKRIENDKISVHGYAAFDDAFGIEIPERMQRTDVEMPIYSQPPPPTRRRSAGLGASLGTPDARTQRYDTLASDEGEISPSQPVQAQAQGYAPPVGPPPGAERGYRQYGGDAQ</sequence>
<dbReference type="PANTHER" id="PTHR23423">
    <property type="entry name" value="ORGANIC SOLUTE TRANSPORTER-RELATED"/>
    <property type="match status" value="1"/>
</dbReference>
<feature type="transmembrane region" description="Helical" evidence="6">
    <location>
        <begin position="103"/>
        <end position="121"/>
    </location>
</feature>
<feature type="compositionally biased region" description="Low complexity" evidence="5">
    <location>
        <begin position="429"/>
        <end position="440"/>
    </location>
</feature>
<keyword evidence="2 6" id="KW-0812">Transmembrane</keyword>
<evidence type="ECO:0000256" key="3">
    <source>
        <dbReference type="ARBA" id="ARBA00022989"/>
    </source>
</evidence>
<protein>
    <submittedName>
        <fullName evidence="7">DUF300-domain-containing protein</fullName>
    </submittedName>
</protein>
<dbReference type="STRING" id="1858805.M5G3E9"/>
<dbReference type="SMART" id="SM01417">
    <property type="entry name" value="Solute_trans_a"/>
    <property type="match status" value="1"/>
</dbReference>
<evidence type="ECO:0000256" key="4">
    <source>
        <dbReference type="ARBA" id="ARBA00023136"/>
    </source>
</evidence>
<dbReference type="InterPro" id="IPR005178">
    <property type="entry name" value="Ostalpha/TMEM184C"/>
</dbReference>
<organism evidence="7 8">
    <name type="scientific">Dacryopinax primogenitus (strain DJM 731)</name>
    <name type="common">Brown rot fungus</name>
    <dbReference type="NCBI Taxonomy" id="1858805"/>
    <lineage>
        <taxon>Eukaryota</taxon>
        <taxon>Fungi</taxon>
        <taxon>Dikarya</taxon>
        <taxon>Basidiomycota</taxon>
        <taxon>Agaricomycotina</taxon>
        <taxon>Dacrymycetes</taxon>
        <taxon>Dacrymycetales</taxon>
        <taxon>Dacrymycetaceae</taxon>
        <taxon>Dacryopinax</taxon>
    </lineage>
</organism>
<feature type="transmembrane region" description="Helical" evidence="6">
    <location>
        <begin position="278"/>
        <end position="298"/>
    </location>
</feature>
<proteinExistence type="predicted"/>
<dbReference type="HOGENOM" id="CLU_012923_7_0_1"/>
<evidence type="ECO:0000256" key="2">
    <source>
        <dbReference type="ARBA" id="ARBA00022692"/>
    </source>
</evidence>
<dbReference type="GO" id="GO:0016020">
    <property type="term" value="C:membrane"/>
    <property type="evidence" value="ECO:0007669"/>
    <property type="project" value="UniProtKB-SubCell"/>
</dbReference>
<reference evidence="7 8" key="1">
    <citation type="journal article" date="2012" name="Science">
        <title>The Paleozoic origin of enzymatic lignin decomposition reconstructed from 31 fungal genomes.</title>
        <authorList>
            <person name="Floudas D."/>
            <person name="Binder M."/>
            <person name="Riley R."/>
            <person name="Barry K."/>
            <person name="Blanchette R.A."/>
            <person name="Henrissat B."/>
            <person name="Martinez A.T."/>
            <person name="Otillar R."/>
            <person name="Spatafora J.W."/>
            <person name="Yadav J.S."/>
            <person name="Aerts A."/>
            <person name="Benoit I."/>
            <person name="Boyd A."/>
            <person name="Carlson A."/>
            <person name="Copeland A."/>
            <person name="Coutinho P.M."/>
            <person name="de Vries R.P."/>
            <person name="Ferreira P."/>
            <person name="Findley K."/>
            <person name="Foster B."/>
            <person name="Gaskell J."/>
            <person name="Glotzer D."/>
            <person name="Gorecki P."/>
            <person name="Heitman J."/>
            <person name="Hesse C."/>
            <person name="Hori C."/>
            <person name="Igarashi K."/>
            <person name="Jurgens J.A."/>
            <person name="Kallen N."/>
            <person name="Kersten P."/>
            <person name="Kohler A."/>
            <person name="Kuees U."/>
            <person name="Kumar T.K.A."/>
            <person name="Kuo A."/>
            <person name="LaButti K."/>
            <person name="Larrondo L.F."/>
            <person name="Lindquist E."/>
            <person name="Ling A."/>
            <person name="Lombard V."/>
            <person name="Lucas S."/>
            <person name="Lundell T."/>
            <person name="Martin R."/>
            <person name="McLaughlin D.J."/>
            <person name="Morgenstern I."/>
            <person name="Morin E."/>
            <person name="Murat C."/>
            <person name="Nagy L.G."/>
            <person name="Nolan M."/>
            <person name="Ohm R.A."/>
            <person name="Patyshakuliyeva A."/>
            <person name="Rokas A."/>
            <person name="Ruiz-Duenas F.J."/>
            <person name="Sabat G."/>
            <person name="Salamov A."/>
            <person name="Samejima M."/>
            <person name="Schmutz J."/>
            <person name="Slot J.C."/>
            <person name="St John F."/>
            <person name="Stenlid J."/>
            <person name="Sun H."/>
            <person name="Sun S."/>
            <person name="Syed K."/>
            <person name="Tsang A."/>
            <person name="Wiebenga A."/>
            <person name="Young D."/>
            <person name="Pisabarro A."/>
            <person name="Eastwood D.C."/>
            <person name="Martin F."/>
            <person name="Cullen D."/>
            <person name="Grigoriev I.V."/>
            <person name="Hibbett D.S."/>
        </authorList>
    </citation>
    <scope>NUCLEOTIDE SEQUENCE [LARGE SCALE GENOMIC DNA]</scope>
    <source>
        <strain evidence="7 8">DJM-731 SS1</strain>
    </source>
</reference>
<gene>
    <name evidence="7" type="ORF">DACRYDRAFT_24737</name>
</gene>
<evidence type="ECO:0000256" key="6">
    <source>
        <dbReference type="SAM" id="Phobius"/>
    </source>
</evidence>
<comment type="subcellular location">
    <subcellularLocation>
        <location evidence="1">Membrane</location>
        <topology evidence="1">Multi-pass membrane protein</topology>
    </subcellularLocation>
</comment>
<dbReference type="OrthoDB" id="5348404at2759"/>
<name>M5G3E9_DACPD</name>
<feature type="region of interest" description="Disordered" evidence="5">
    <location>
        <begin position="382"/>
        <end position="460"/>
    </location>
</feature>
<evidence type="ECO:0000313" key="8">
    <source>
        <dbReference type="Proteomes" id="UP000030653"/>
    </source>
</evidence>
<keyword evidence="4 6" id="KW-0472">Membrane</keyword>
<feature type="transmembrane region" description="Helical" evidence="6">
    <location>
        <begin position="34"/>
        <end position="58"/>
    </location>
</feature>
<dbReference type="Proteomes" id="UP000030653">
    <property type="component" value="Unassembled WGS sequence"/>
</dbReference>
<dbReference type="AlphaFoldDB" id="M5G3E9"/>
<dbReference type="RefSeq" id="XP_040625185.1">
    <property type="nucleotide sequence ID" value="XM_040773826.1"/>
</dbReference>
<dbReference type="OMA" id="CIKLIVM"/>
<evidence type="ECO:0000256" key="5">
    <source>
        <dbReference type="SAM" id="MobiDB-lite"/>
    </source>
</evidence>
<feature type="transmembrane region" description="Helical" evidence="6">
    <location>
        <begin position="70"/>
        <end position="91"/>
    </location>
</feature>
<feature type="transmembrane region" description="Helical" evidence="6">
    <location>
        <begin position="242"/>
        <end position="263"/>
    </location>
</feature>
<keyword evidence="3 6" id="KW-1133">Transmembrane helix</keyword>
<keyword evidence="8" id="KW-1185">Reference proteome</keyword>
<dbReference type="Pfam" id="PF03619">
    <property type="entry name" value="Solute_trans_a"/>
    <property type="match status" value="1"/>
</dbReference>
<dbReference type="EMBL" id="JH795874">
    <property type="protein sequence ID" value="EJT98287.1"/>
    <property type="molecule type" value="Genomic_DNA"/>
</dbReference>